<proteinExistence type="predicted"/>
<keyword evidence="1" id="KW-1133">Transmembrane helix</keyword>
<gene>
    <name evidence="2" type="ORF">K458DRAFT_403080</name>
</gene>
<reference evidence="2" key="1">
    <citation type="journal article" date="2020" name="Stud. Mycol.">
        <title>101 Dothideomycetes genomes: a test case for predicting lifestyles and emergence of pathogens.</title>
        <authorList>
            <person name="Haridas S."/>
            <person name="Albert R."/>
            <person name="Binder M."/>
            <person name="Bloem J."/>
            <person name="Labutti K."/>
            <person name="Salamov A."/>
            <person name="Andreopoulos B."/>
            <person name="Baker S."/>
            <person name="Barry K."/>
            <person name="Bills G."/>
            <person name="Bluhm B."/>
            <person name="Cannon C."/>
            <person name="Castanera R."/>
            <person name="Culley D."/>
            <person name="Daum C."/>
            <person name="Ezra D."/>
            <person name="Gonzalez J."/>
            <person name="Henrissat B."/>
            <person name="Kuo A."/>
            <person name="Liang C."/>
            <person name="Lipzen A."/>
            <person name="Lutzoni F."/>
            <person name="Magnuson J."/>
            <person name="Mondo S."/>
            <person name="Nolan M."/>
            <person name="Ohm R."/>
            <person name="Pangilinan J."/>
            <person name="Park H.-J."/>
            <person name="Ramirez L."/>
            <person name="Alfaro M."/>
            <person name="Sun H."/>
            <person name="Tritt A."/>
            <person name="Yoshinaga Y."/>
            <person name="Zwiers L.-H."/>
            <person name="Turgeon B."/>
            <person name="Goodwin S."/>
            <person name="Spatafora J."/>
            <person name="Crous P."/>
            <person name="Grigoriev I."/>
        </authorList>
    </citation>
    <scope>NUCLEOTIDE SEQUENCE</scope>
    <source>
        <strain evidence="2">CBS 122367</strain>
    </source>
</reference>
<sequence length="153" mass="17054">MPKFSAVNVSQGNNGPLLSLSEVFRALRASGGRWVVHEGVKVAKFLGEDLSVLNPDPLIGILSEALCPLYGLTVILHLLYPKKAMLRNDKGLAVTLSAHIPKRLAINIRIDIRFSPTSRGAEAVPQLRIFTSKHFIFLYKARYFFRQSSNFAF</sequence>
<dbReference type="AlphaFoldDB" id="A0A6G1J5C3"/>
<organism evidence="2 3">
    <name type="scientific">Lentithecium fluviatile CBS 122367</name>
    <dbReference type="NCBI Taxonomy" id="1168545"/>
    <lineage>
        <taxon>Eukaryota</taxon>
        <taxon>Fungi</taxon>
        <taxon>Dikarya</taxon>
        <taxon>Ascomycota</taxon>
        <taxon>Pezizomycotina</taxon>
        <taxon>Dothideomycetes</taxon>
        <taxon>Pleosporomycetidae</taxon>
        <taxon>Pleosporales</taxon>
        <taxon>Massarineae</taxon>
        <taxon>Lentitheciaceae</taxon>
        <taxon>Lentithecium</taxon>
    </lineage>
</organism>
<keyword evidence="1" id="KW-0812">Transmembrane</keyword>
<evidence type="ECO:0000313" key="2">
    <source>
        <dbReference type="EMBL" id="KAF2685712.1"/>
    </source>
</evidence>
<dbReference type="EMBL" id="MU005578">
    <property type="protein sequence ID" value="KAF2685712.1"/>
    <property type="molecule type" value="Genomic_DNA"/>
</dbReference>
<evidence type="ECO:0000256" key="1">
    <source>
        <dbReference type="SAM" id="Phobius"/>
    </source>
</evidence>
<keyword evidence="1" id="KW-0472">Membrane</keyword>
<name>A0A6G1J5C3_9PLEO</name>
<accession>A0A6G1J5C3</accession>
<evidence type="ECO:0000313" key="3">
    <source>
        <dbReference type="Proteomes" id="UP000799291"/>
    </source>
</evidence>
<dbReference type="Proteomes" id="UP000799291">
    <property type="component" value="Unassembled WGS sequence"/>
</dbReference>
<feature type="transmembrane region" description="Helical" evidence="1">
    <location>
        <begin position="58"/>
        <end position="80"/>
    </location>
</feature>
<protein>
    <submittedName>
        <fullName evidence="2">Uncharacterized protein</fullName>
    </submittedName>
</protein>
<keyword evidence="3" id="KW-1185">Reference proteome</keyword>